<dbReference type="Proteomes" id="UP001239445">
    <property type="component" value="Unassembled WGS sequence"/>
</dbReference>
<dbReference type="PANTHER" id="PTHR47842">
    <property type="entry name" value="EXPRESSED PROTEIN"/>
    <property type="match status" value="1"/>
</dbReference>
<evidence type="ECO:0000313" key="2">
    <source>
        <dbReference type="EMBL" id="KAK1754104.1"/>
    </source>
</evidence>
<sequence>MTLRKQYLDTPWPPNDRSVGVILVAHSMGGFVASDALFETLDERRRSSSPSALTKALESMRHTKALKRGNRKPPNDKEALKL</sequence>
<organism evidence="2 3">
    <name type="scientific">Echria macrotheca</name>
    <dbReference type="NCBI Taxonomy" id="438768"/>
    <lineage>
        <taxon>Eukaryota</taxon>
        <taxon>Fungi</taxon>
        <taxon>Dikarya</taxon>
        <taxon>Ascomycota</taxon>
        <taxon>Pezizomycotina</taxon>
        <taxon>Sordariomycetes</taxon>
        <taxon>Sordariomycetidae</taxon>
        <taxon>Sordariales</taxon>
        <taxon>Schizotheciaceae</taxon>
        <taxon>Echria</taxon>
    </lineage>
</organism>
<dbReference type="PANTHER" id="PTHR47842:SF2">
    <property type="entry name" value="DUF676 DOMAIN-CONTAINING PROTEIN"/>
    <property type="match status" value="1"/>
</dbReference>
<feature type="region of interest" description="Disordered" evidence="1">
    <location>
        <begin position="43"/>
        <end position="82"/>
    </location>
</feature>
<feature type="compositionally biased region" description="Basic and acidic residues" evidence="1">
    <location>
        <begin position="73"/>
        <end position="82"/>
    </location>
</feature>
<reference evidence="2" key="1">
    <citation type="submission" date="2023-06" db="EMBL/GenBank/DDBJ databases">
        <title>Genome-scale phylogeny and comparative genomics of the fungal order Sordariales.</title>
        <authorList>
            <consortium name="Lawrence Berkeley National Laboratory"/>
            <person name="Hensen N."/>
            <person name="Bonometti L."/>
            <person name="Westerberg I."/>
            <person name="Brannstrom I.O."/>
            <person name="Guillou S."/>
            <person name="Cros-Aarteil S."/>
            <person name="Calhoun S."/>
            <person name="Haridas S."/>
            <person name="Kuo A."/>
            <person name="Mondo S."/>
            <person name="Pangilinan J."/>
            <person name="Riley R."/>
            <person name="Labutti K."/>
            <person name="Andreopoulos B."/>
            <person name="Lipzen A."/>
            <person name="Chen C."/>
            <person name="Yanf M."/>
            <person name="Daum C."/>
            <person name="Ng V."/>
            <person name="Clum A."/>
            <person name="Steindorff A."/>
            <person name="Ohm R."/>
            <person name="Martin F."/>
            <person name="Silar P."/>
            <person name="Natvig D."/>
            <person name="Lalanne C."/>
            <person name="Gautier V."/>
            <person name="Ament-Velasquez S.L."/>
            <person name="Kruys A."/>
            <person name="Hutchinson M.I."/>
            <person name="Powell A.J."/>
            <person name="Barry K."/>
            <person name="Miller A.N."/>
            <person name="Grigoriev I.V."/>
            <person name="Debuchy R."/>
            <person name="Gladieux P."/>
            <person name="Thoren M.H."/>
            <person name="Johannesson H."/>
        </authorList>
    </citation>
    <scope>NUCLEOTIDE SEQUENCE</scope>
    <source>
        <strain evidence="2">PSN4</strain>
    </source>
</reference>
<keyword evidence="3" id="KW-1185">Reference proteome</keyword>
<evidence type="ECO:0000313" key="3">
    <source>
        <dbReference type="Proteomes" id="UP001239445"/>
    </source>
</evidence>
<comment type="caution">
    <text evidence="2">The sequence shown here is derived from an EMBL/GenBank/DDBJ whole genome shotgun (WGS) entry which is preliminary data.</text>
</comment>
<feature type="compositionally biased region" description="Basic residues" evidence="1">
    <location>
        <begin position="62"/>
        <end position="71"/>
    </location>
</feature>
<protein>
    <submittedName>
        <fullName evidence="2">Uncharacterized protein</fullName>
    </submittedName>
</protein>
<gene>
    <name evidence="2" type="ORF">QBC47DRAFT_385677</name>
</gene>
<evidence type="ECO:0000256" key="1">
    <source>
        <dbReference type="SAM" id="MobiDB-lite"/>
    </source>
</evidence>
<dbReference type="AlphaFoldDB" id="A0AAJ0B9D4"/>
<accession>A0AAJ0B9D4</accession>
<proteinExistence type="predicted"/>
<name>A0AAJ0B9D4_9PEZI</name>
<dbReference type="EMBL" id="MU839836">
    <property type="protein sequence ID" value="KAK1754104.1"/>
    <property type="molecule type" value="Genomic_DNA"/>
</dbReference>